<comment type="caution">
    <text evidence="1">The sequence shown here is derived from an EMBL/GenBank/DDBJ whole genome shotgun (WGS) entry which is preliminary data.</text>
</comment>
<proteinExistence type="predicted"/>
<keyword evidence="2" id="KW-1185">Reference proteome</keyword>
<dbReference type="AlphaFoldDB" id="A0A2H5QFC8"/>
<accession>A0A2H5QFC8</accession>
<evidence type="ECO:0000313" key="2">
    <source>
        <dbReference type="Proteomes" id="UP000236630"/>
    </source>
</evidence>
<dbReference type="EMBL" id="BDQV01000344">
    <property type="protein sequence ID" value="GAY63283.1"/>
    <property type="molecule type" value="Genomic_DNA"/>
</dbReference>
<protein>
    <submittedName>
        <fullName evidence="1">Uncharacterized protein</fullName>
    </submittedName>
</protein>
<name>A0A2H5QFC8_CITUN</name>
<dbReference type="Proteomes" id="UP000236630">
    <property type="component" value="Unassembled WGS sequence"/>
</dbReference>
<reference evidence="1 2" key="1">
    <citation type="journal article" date="2017" name="Front. Genet.">
        <title>Draft sequencing of the heterozygous diploid genome of Satsuma (Citrus unshiu Marc.) using a hybrid assembly approach.</title>
        <authorList>
            <person name="Shimizu T."/>
            <person name="Tanizawa Y."/>
            <person name="Mochizuki T."/>
            <person name="Nagasaki H."/>
            <person name="Yoshioka T."/>
            <person name="Toyoda A."/>
            <person name="Fujiyama A."/>
            <person name="Kaminuma E."/>
            <person name="Nakamura Y."/>
        </authorList>
    </citation>
    <scope>NUCLEOTIDE SEQUENCE [LARGE SCALE GENOMIC DNA]</scope>
    <source>
        <strain evidence="2">cv. Miyagawa wase</strain>
    </source>
</reference>
<gene>
    <name evidence="1" type="ORF">CUMW_224320</name>
</gene>
<sequence length="102" mass="11872">MRLYEYRCGLHPSHRDHSQYGDFFKIPHPSAALLSPSLNSARKLNLELKERKWEFRSWIKVVATLLKLHNKLPSSDPWEIMIHTGDDTALSANHYLVGYLGR</sequence>
<evidence type="ECO:0000313" key="1">
    <source>
        <dbReference type="EMBL" id="GAY63283.1"/>
    </source>
</evidence>
<organism evidence="1 2">
    <name type="scientific">Citrus unshiu</name>
    <name type="common">Satsuma mandarin</name>
    <name type="synonym">Citrus nobilis var. unshiu</name>
    <dbReference type="NCBI Taxonomy" id="55188"/>
    <lineage>
        <taxon>Eukaryota</taxon>
        <taxon>Viridiplantae</taxon>
        <taxon>Streptophyta</taxon>
        <taxon>Embryophyta</taxon>
        <taxon>Tracheophyta</taxon>
        <taxon>Spermatophyta</taxon>
        <taxon>Magnoliopsida</taxon>
        <taxon>eudicotyledons</taxon>
        <taxon>Gunneridae</taxon>
        <taxon>Pentapetalae</taxon>
        <taxon>rosids</taxon>
        <taxon>malvids</taxon>
        <taxon>Sapindales</taxon>
        <taxon>Rutaceae</taxon>
        <taxon>Aurantioideae</taxon>
        <taxon>Citrus</taxon>
    </lineage>
</organism>